<dbReference type="PROSITE" id="PS00525">
    <property type="entry name" value="RIBOSOMAL_L6_1"/>
    <property type="match status" value="1"/>
</dbReference>
<keyword evidence="3 6" id="KW-0687">Ribonucleoprotein</keyword>
<dbReference type="Proteomes" id="UP000194003">
    <property type="component" value="Unassembled WGS sequence"/>
</dbReference>
<evidence type="ECO:0000256" key="7">
    <source>
        <dbReference type="RuleBase" id="RU003870"/>
    </source>
</evidence>
<sequence length="154" mass="16586">MSAKGKLGQLQRTFHPAISFERDGDAVSVSVDPSEKKGPALWGLSRSLLNNMVVGVSQGFSKVLEIQGVGYRAAVKGNTVELNLGFSHPVSYELPEGVSAAVEKNTVLTISGADKAAVGQVCAEIRAWRPPEPYKGKGIRYQGEYILRKEGKKK</sequence>
<keyword evidence="7" id="KW-0694">RNA-binding</keyword>
<keyword evidence="7" id="KW-0699">rRNA-binding</keyword>
<dbReference type="GO" id="GO:0022625">
    <property type="term" value="C:cytosolic large ribosomal subunit"/>
    <property type="evidence" value="ECO:0007669"/>
    <property type="project" value="UniProtKB-UniRule"/>
</dbReference>
<dbReference type="GO" id="GO:0003735">
    <property type="term" value="F:structural constituent of ribosome"/>
    <property type="evidence" value="ECO:0007669"/>
    <property type="project" value="UniProtKB-UniRule"/>
</dbReference>
<dbReference type="InterPro" id="IPR002358">
    <property type="entry name" value="Ribosomal_uL6_CS"/>
</dbReference>
<dbReference type="EMBL" id="LVJN01000020">
    <property type="protein sequence ID" value="OSM02463.1"/>
    <property type="molecule type" value="Genomic_DNA"/>
</dbReference>
<gene>
    <name evidence="9" type="ORF">MAIT1_02607</name>
</gene>
<evidence type="ECO:0000259" key="8">
    <source>
        <dbReference type="Pfam" id="PF00347"/>
    </source>
</evidence>
<dbReference type="InterPro" id="IPR020040">
    <property type="entry name" value="Ribosomal_uL6_a/b-dom"/>
</dbReference>
<comment type="caution">
    <text evidence="9">The sequence shown here is derived from an EMBL/GenBank/DDBJ whole genome shotgun (WGS) entry which is preliminary data.</text>
</comment>
<organism evidence="9 10">
    <name type="scientific">Magnetofaba australis IT-1</name>
    <dbReference type="NCBI Taxonomy" id="1434232"/>
    <lineage>
        <taxon>Bacteria</taxon>
        <taxon>Pseudomonadati</taxon>
        <taxon>Pseudomonadota</taxon>
        <taxon>Magnetococcia</taxon>
        <taxon>Magnetococcales</taxon>
        <taxon>Magnetococcaceae</taxon>
        <taxon>Magnetofaba</taxon>
    </lineage>
</organism>
<dbReference type="AlphaFoldDB" id="A0A1Y2K391"/>
<dbReference type="Pfam" id="PF00347">
    <property type="entry name" value="Ribosomal_L6"/>
    <property type="match status" value="2"/>
</dbReference>
<dbReference type="GO" id="GO:0006412">
    <property type="term" value="P:translation"/>
    <property type="evidence" value="ECO:0007669"/>
    <property type="project" value="UniProtKB-UniRule"/>
</dbReference>
<evidence type="ECO:0000256" key="5">
    <source>
        <dbReference type="NCBIfam" id="TIGR03654"/>
    </source>
</evidence>
<evidence type="ECO:0000256" key="6">
    <source>
        <dbReference type="RuleBase" id="RU003869"/>
    </source>
</evidence>
<comment type="function">
    <text evidence="7">This protein binds to the 23S rRNA, and is important in its secondary structure. It is located near the subunit interface in the base of the L7/L12 stalk, and near the tRNA binding site of the peptidyltransferase center.</text>
</comment>
<evidence type="ECO:0000256" key="4">
    <source>
        <dbReference type="ARBA" id="ARBA00035454"/>
    </source>
</evidence>
<dbReference type="FunFam" id="3.90.930.12:FF:000001">
    <property type="entry name" value="50S ribosomal protein L6"/>
    <property type="match status" value="1"/>
</dbReference>
<dbReference type="PANTHER" id="PTHR11655">
    <property type="entry name" value="60S/50S RIBOSOMAL PROTEIN L6/L9"/>
    <property type="match status" value="1"/>
</dbReference>
<name>A0A1Y2K391_9PROT</name>
<dbReference type="InterPro" id="IPR036789">
    <property type="entry name" value="Ribosomal_uL6-like_a/b-dom_sf"/>
</dbReference>
<accession>A0A1Y2K391</accession>
<keyword evidence="2 6" id="KW-0689">Ribosomal protein</keyword>
<keyword evidence="10" id="KW-1185">Reference proteome</keyword>
<evidence type="ECO:0000313" key="10">
    <source>
        <dbReference type="Proteomes" id="UP000194003"/>
    </source>
</evidence>
<dbReference type="PIRSF" id="PIRSF002162">
    <property type="entry name" value="Ribosomal_L6"/>
    <property type="match status" value="1"/>
</dbReference>
<evidence type="ECO:0000313" key="9">
    <source>
        <dbReference type="EMBL" id="OSM02463.1"/>
    </source>
</evidence>
<dbReference type="Gene3D" id="3.90.930.12">
    <property type="entry name" value="Ribosomal protein L6, alpha-beta domain"/>
    <property type="match status" value="2"/>
</dbReference>
<feature type="domain" description="Large ribosomal subunit protein uL6 alpha-beta" evidence="8">
    <location>
        <begin position="3"/>
        <end position="59"/>
    </location>
</feature>
<dbReference type="STRING" id="1434232.MAIT1_02607"/>
<feature type="domain" description="Large ribosomal subunit protein uL6 alpha-beta" evidence="8">
    <location>
        <begin position="68"/>
        <end position="141"/>
    </location>
</feature>
<evidence type="ECO:0000256" key="2">
    <source>
        <dbReference type="ARBA" id="ARBA00022980"/>
    </source>
</evidence>
<dbReference type="PANTHER" id="PTHR11655:SF14">
    <property type="entry name" value="LARGE RIBOSOMAL SUBUNIT PROTEIN UL6M"/>
    <property type="match status" value="1"/>
</dbReference>
<protein>
    <recommendedName>
        <fullName evidence="4 5">50S ribosomal protein L6</fullName>
    </recommendedName>
</protein>
<dbReference type="InterPro" id="IPR019906">
    <property type="entry name" value="Ribosomal_uL6_bac-type"/>
</dbReference>
<dbReference type="InterPro" id="IPR000702">
    <property type="entry name" value="Ribosomal_uL6-like"/>
</dbReference>
<proteinExistence type="inferred from homology"/>
<dbReference type="GO" id="GO:0019843">
    <property type="term" value="F:rRNA binding"/>
    <property type="evidence" value="ECO:0007669"/>
    <property type="project" value="UniProtKB-UniRule"/>
</dbReference>
<comment type="similarity">
    <text evidence="1 6">Belongs to the universal ribosomal protein uL6 family.</text>
</comment>
<evidence type="ECO:0000256" key="3">
    <source>
        <dbReference type="ARBA" id="ARBA00023274"/>
    </source>
</evidence>
<dbReference type="PRINTS" id="PR00059">
    <property type="entry name" value="RIBOSOMALL6"/>
</dbReference>
<dbReference type="SUPFAM" id="SSF56053">
    <property type="entry name" value="Ribosomal protein L6"/>
    <property type="match status" value="2"/>
</dbReference>
<reference evidence="9 10" key="1">
    <citation type="journal article" date="2016" name="BMC Genomics">
        <title>Combined genomic and structural analyses of a cultured magnetotactic bacterium reveals its niche adaptation to a dynamic environment.</title>
        <authorList>
            <person name="Araujo A.C."/>
            <person name="Morillo V."/>
            <person name="Cypriano J."/>
            <person name="Teixeira L.C."/>
            <person name="Leao P."/>
            <person name="Lyra S."/>
            <person name="Almeida L.G."/>
            <person name="Bazylinski D.A."/>
            <person name="Vasconcellos A.T."/>
            <person name="Abreu F."/>
            <person name="Lins U."/>
        </authorList>
    </citation>
    <scope>NUCLEOTIDE SEQUENCE [LARGE SCALE GENOMIC DNA]</scope>
    <source>
        <strain evidence="9 10">IT-1</strain>
    </source>
</reference>
<dbReference type="NCBIfam" id="TIGR03654">
    <property type="entry name" value="L6_bact"/>
    <property type="match status" value="1"/>
</dbReference>
<evidence type="ECO:0000256" key="1">
    <source>
        <dbReference type="ARBA" id="ARBA00009356"/>
    </source>
</evidence>